<feature type="compositionally biased region" description="Basic and acidic residues" evidence="1">
    <location>
        <begin position="20"/>
        <end position="44"/>
    </location>
</feature>
<feature type="region of interest" description="Disordered" evidence="1">
    <location>
        <begin position="1"/>
        <end position="73"/>
    </location>
</feature>
<evidence type="ECO:0000256" key="1">
    <source>
        <dbReference type="SAM" id="MobiDB-lite"/>
    </source>
</evidence>
<dbReference type="AlphaFoldDB" id="A0A9Q0AXZ8"/>
<dbReference type="EMBL" id="SDAQ01000118">
    <property type="protein sequence ID" value="KAI3537012.1"/>
    <property type="molecule type" value="Genomic_DNA"/>
</dbReference>
<gene>
    <name evidence="2" type="ORF">CABS02_12286</name>
</gene>
<evidence type="ECO:0000313" key="3">
    <source>
        <dbReference type="Proteomes" id="UP001056436"/>
    </source>
</evidence>
<sequence length="73" mass="8168">MPASHTSSQHNHAGSSSSKAAEKHPSDGKASRENRFERYKKDNEDNLFSRLRDAQPISQNLEEKLGPCYANLP</sequence>
<dbReference type="OrthoDB" id="4814338at2759"/>
<comment type="caution">
    <text evidence="2">The sequence shown here is derived from an EMBL/GenBank/DDBJ whole genome shotgun (WGS) entry which is preliminary data.</text>
</comment>
<protein>
    <submittedName>
        <fullName evidence="2">Uncharacterized protein</fullName>
    </submittedName>
</protein>
<organism evidence="2 3">
    <name type="scientific">Colletotrichum abscissum</name>
    <dbReference type="NCBI Taxonomy" id="1671311"/>
    <lineage>
        <taxon>Eukaryota</taxon>
        <taxon>Fungi</taxon>
        <taxon>Dikarya</taxon>
        <taxon>Ascomycota</taxon>
        <taxon>Pezizomycotina</taxon>
        <taxon>Sordariomycetes</taxon>
        <taxon>Hypocreomycetidae</taxon>
        <taxon>Glomerellales</taxon>
        <taxon>Glomerellaceae</taxon>
        <taxon>Colletotrichum</taxon>
        <taxon>Colletotrichum acutatum species complex</taxon>
    </lineage>
</organism>
<dbReference type="Proteomes" id="UP001056436">
    <property type="component" value="Unassembled WGS sequence"/>
</dbReference>
<keyword evidence="3" id="KW-1185">Reference proteome</keyword>
<feature type="compositionally biased region" description="Low complexity" evidence="1">
    <location>
        <begin position="7"/>
        <end position="18"/>
    </location>
</feature>
<name>A0A9Q0AXZ8_9PEZI</name>
<accession>A0A9Q0AXZ8</accession>
<reference evidence="2" key="1">
    <citation type="submission" date="2019-01" db="EMBL/GenBank/DDBJ databases">
        <title>Colletotrichum abscissum LGMF1257.</title>
        <authorList>
            <person name="Baroncelli R."/>
        </authorList>
    </citation>
    <scope>NUCLEOTIDE SEQUENCE</scope>
    <source>
        <strain evidence="2">Ca142</strain>
    </source>
</reference>
<proteinExistence type="predicted"/>
<evidence type="ECO:0000313" key="2">
    <source>
        <dbReference type="EMBL" id="KAI3537012.1"/>
    </source>
</evidence>